<dbReference type="EMBL" id="QGGO01000049">
    <property type="protein sequence ID" value="PWK16651.1"/>
    <property type="molecule type" value="Genomic_DNA"/>
</dbReference>
<keyword evidence="2" id="KW-1185">Reference proteome</keyword>
<dbReference type="RefSeq" id="WP_146199257.1">
    <property type="nucleotide sequence ID" value="NZ_QGGO01000049.1"/>
</dbReference>
<protein>
    <submittedName>
        <fullName evidence="1">Uncharacterized protein</fullName>
    </submittedName>
</protein>
<dbReference type="Proteomes" id="UP000245489">
    <property type="component" value="Unassembled WGS sequence"/>
</dbReference>
<reference evidence="1 2" key="1">
    <citation type="submission" date="2018-05" db="EMBL/GenBank/DDBJ databases">
        <title>Genomic Encyclopedia of Archaeal and Bacterial Type Strains, Phase II (KMG-II): from individual species to whole genera.</title>
        <authorList>
            <person name="Goeker M."/>
        </authorList>
    </citation>
    <scope>NUCLEOTIDE SEQUENCE [LARGE SCALE GENOMIC DNA]</scope>
    <source>
        <strain evidence="1 2">DSM 22214</strain>
    </source>
</reference>
<proteinExistence type="predicted"/>
<sequence>MELHGFNYHFQEENQGENGDLNLLKEEQWLGQTIVGYLVEAQSENWQISLVFVSSETPLKFMIRKLEKAPTLEKAQQYNKLSEKTAMVLKNNYQGFLN</sequence>
<evidence type="ECO:0000313" key="2">
    <source>
        <dbReference type="Proteomes" id="UP000245489"/>
    </source>
</evidence>
<dbReference type="AlphaFoldDB" id="A0A316DEL6"/>
<accession>A0A316DEL6</accession>
<name>A0A316DEL6_9BACT</name>
<gene>
    <name evidence="1" type="ORF">LV89_04867</name>
</gene>
<comment type="caution">
    <text evidence="1">The sequence shown here is derived from an EMBL/GenBank/DDBJ whole genome shotgun (WGS) entry which is preliminary data.</text>
</comment>
<dbReference type="OrthoDB" id="963857at2"/>
<evidence type="ECO:0000313" key="1">
    <source>
        <dbReference type="EMBL" id="PWK16651.1"/>
    </source>
</evidence>
<organism evidence="1 2">
    <name type="scientific">Arcicella aurantiaca</name>
    <dbReference type="NCBI Taxonomy" id="591202"/>
    <lineage>
        <taxon>Bacteria</taxon>
        <taxon>Pseudomonadati</taxon>
        <taxon>Bacteroidota</taxon>
        <taxon>Cytophagia</taxon>
        <taxon>Cytophagales</taxon>
        <taxon>Flectobacillaceae</taxon>
        <taxon>Arcicella</taxon>
    </lineage>
</organism>